<protein>
    <submittedName>
        <fullName evidence="1">Uncharacterized protein</fullName>
    </submittedName>
</protein>
<comment type="caution">
    <text evidence="1">The sequence shown here is derived from an EMBL/GenBank/DDBJ whole genome shotgun (WGS) entry which is preliminary data.</text>
</comment>
<dbReference type="AlphaFoldDB" id="C8PTX2"/>
<gene>
    <name evidence="1" type="ORF">TREVI0001_0215</name>
</gene>
<reference evidence="1 2" key="1">
    <citation type="submission" date="2009-07" db="EMBL/GenBank/DDBJ databases">
        <authorList>
            <person name="Madupu R."/>
            <person name="Sebastian Y."/>
            <person name="Durkin A.S."/>
            <person name="Torralba M."/>
            <person name="Methe B."/>
            <person name="Sutton G.G."/>
            <person name="Strausberg R.L."/>
            <person name="Nelson K.E."/>
        </authorList>
    </citation>
    <scope>NUCLEOTIDE SEQUENCE [LARGE SCALE GENOMIC DNA]</scope>
    <source>
        <strain evidence="1 2">ATCC 35580</strain>
    </source>
</reference>
<sequence>MKKSRIRIASRYEIYAINNFQAAIIEDDKRNICQLSIILNCKQV</sequence>
<dbReference type="EMBL" id="ACYH01000073">
    <property type="protein sequence ID" value="EEV19111.1"/>
    <property type="molecule type" value="Genomic_DNA"/>
</dbReference>
<organism evidence="1 2">
    <name type="scientific">Treponema vincentii ATCC 35580</name>
    <dbReference type="NCBI Taxonomy" id="596324"/>
    <lineage>
        <taxon>Bacteria</taxon>
        <taxon>Pseudomonadati</taxon>
        <taxon>Spirochaetota</taxon>
        <taxon>Spirochaetia</taxon>
        <taxon>Spirochaetales</taxon>
        <taxon>Treponemataceae</taxon>
        <taxon>Treponema</taxon>
    </lineage>
</organism>
<name>C8PTX2_9SPIR</name>
<accession>C8PTX2</accession>
<dbReference type="Proteomes" id="UP000004509">
    <property type="component" value="Unassembled WGS sequence"/>
</dbReference>
<proteinExistence type="predicted"/>
<evidence type="ECO:0000313" key="2">
    <source>
        <dbReference type="Proteomes" id="UP000004509"/>
    </source>
</evidence>
<evidence type="ECO:0000313" key="1">
    <source>
        <dbReference type="EMBL" id="EEV19111.1"/>
    </source>
</evidence>